<proteinExistence type="predicted"/>
<keyword evidence="3" id="KW-1185">Reference proteome</keyword>
<dbReference type="Proteomes" id="UP000253919">
    <property type="component" value="Unassembled WGS sequence"/>
</dbReference>
<accession>A0A369QK66</accession>
<evidence type="ECO:0000313" key="2">
    <source>
        <dbReference type="EMBL" id="RDC63249.1"/>
    </source>
</evidence>
<dbReference type="EMBL" id="QASA01000001">
    <property type="protein sequence ID" value="RDC63249.1"/>
    <property type="molecule type" value="Genomic_DNA"/>
</dbReference>
<evidence type="ECO:0000313" key="3">
    <source>
        <dbReference type="Proteomes" id="UP000253919"/>
    </source>
</evidence>
<feature type="compositionally biased region" description="Acidic residues" evidence="1">
    <location>
        <begin position="173"/>
        <end position="184"/>
    </location>
</feature>
<feature type="region of interest" description="Disordered" evidence="1">
    <location>
        <begin position="163"/>
        <end position="201"/>
    </location>
</feature>
<sequence>MQLVTCNPPMNKSALLHMVRNVSALSEQNVEELEKLVQNFPYCQTAHLLIAKAAYDKGNMLSNQKLRKAAAYATNRQLLKKLIYTTDAAVPLTVVEEFKNQFQAQAVAGKYANDGSEAALLSPVNQDEEAISSSINAENSNLDSETTAEDLKPIVGKSVEFIASSNSPQTIEPELEPNEDETNEPDSTAITPFTETEKDNTEPVELAEIDEPEYNLIEPQTANPEEEIRFLPNLEPAYTLTLSELEEMLQVEKWTSSVDASEPVISESQEEDIPVIEVEIPKSTAPTEIIRYELEVPEEMEETAFDQTLANFDSYLFKPEKDEFFNSELIPATTEEFIREVYLSNQLGYWMGSSRLGELLQVKDELTQHTPLQFYPDLILEYSKQNYLTPTDPPKTTPANRQFEIIDQFLKANPKLKAFSNEKMRAEPLDDLAFKSTKNTKNLASENLANIMVQQGKIKKAIKIYEHLIVKIPEKRAYFAAQIEKLRNQI</sequence>
<dbReference type="AlphaFoldDB" id="A0A369QK66"/>
<gene>
    <name evidence="2" type="ORF">AHMF7616_01850</name>
</gene>
<name>A0A369QK66_9BACT</name>
<comment type="caution">
    <text evidence="2">The sequence shown here is derived from an EMBL/GenBank/DDBJ whole genome shotgun (WGS) entry which is preliminary data.</text>
</comment>
<evidence type="ECO:0000256" key="1">
    <source>
        <dbReference type="SAM" id="MobiDB-lite"/>
    </source>
</evidence>
<reference evidence="2 3" key="1">
    <citation type="submission" date="2018-04" db="EMBL/GenBank/DDBJ databases">
        <title>Adhaeribacter sp. HMF7616 genome sequencing and assembly.</title>
        <authorList>
            <person name="Kang H."/>
            <person name="Kang J."/>
            <person name="Cha I."/>
            <person name="Kim H."/>
            <person name="Joh K."/>
        </authorList>
    </citation>
    <scope>NUCLEOTIDE SEQUENCE [LARGE SCALE GENOMIC DNA]</scope>
    <source>
        <strain evidence="2 3">HMF7616</strain>
    </source>
</reference>
<protein>
    <submittedName>
        <fullName evidence="2">Uncharacterized protein</fullName>
    </submittedName>
</protein>
<organism evidence="2 3">
    <name type="scientific">Adhaeribacter pallidiroseus</name>
    <dbReference type="NCBI Taxonomy" id="2072847"/>
    <lineage>
        <taxon>Bacteria</taxon>
        <taxon>Pseudomonadati</taxon>
        <taxon>Bacteroidota</taxon>
        <taxon>Cytophagia</taxon>
        <taxon>Cytophagales</taxon>
        <taxon>Hymenobacteraceae</taxon>
        <taxon>Adhaeribacter</taxon>
    </lineage>
</organism>
<feature type="compositionally biased region" description="Polar residues" evidence="1">
    <location>
        <begin position="185"/>
        <end position="194"/>
    </location>
</feature>